<name>A0A9P6EFZ9_9AGAR</name>
<evidence type="ECO:0000256" key="1">
    <source>
        <dbReference type="SAM" id="MobiDB-lite"/>
    </source>
</evidence>
<feature type="compositionally biased region" description="Basic residues" evidence="1">
    <location>
        <begin position="366"/>
        <end position="379"/>
    </location>
</feature>
<feature type="region of interest" description="Disordered" evidence="1">
    <location>
        <begin position="61"/>
        <end position="167"/>
    </location>
</feature>
<comment type="caution">
    <text evidence="2">The sequence shown here is derived from an EMBL/GenBank/DDBJ whole genome shotgun (WGS) entry which is preliminary data.</text>
</comment>
<feature type="compositionally biased region" description="Acidic residues" evidence="1">
    <location>
        <begin position="311"/>
        <end position="320"/>
    </location>
</feature>
<keyword evidence="3" id="KW-1185">Reference proteome</keyword>
<dbReference type="AlphaFoldDB" id="A0A9P6EFZ9"/>
<feature type="region of interest" description="Disordered" evidence="1">
    <location>
        <begin position="305"/>
        <end position="332"/>
    </location>
</feature>
<reference evidence="2" key="1">
    <citation type="submission" date="2020-11" db="EMBL/GenBank/DDBJ databases">
        <authorList>
            <consortium name="DOE Joint Genome Institute"/>
            <person name="Ahrendt S."/>
            <person name="Riley R."/>
            <person name="Andreopoulos W."/>
            <person name="Labutti K."/>
            <person name="Pangilinan J."/>
            <person name="Ruiz-Duenas F.J."/>
            <person name="Barrasa J.M."/>
            <person name="Sanchez-Garcia M."/>
            <person name="Camarero S."/>
            <person name="Miyauchi S."/>
            <person name="Serrano A."/>
            <person name="Linde D."/>
            <person name="Babiker R."/>
            <person name="Drula E."/>
            <person name="Ayuso-Fernandez I."/>
            <person name="Pacheco R."/>
            <person name="Padilla G."/>
            <person name="Ferreira P."/>
            <person name="Barriuso J."/>
            <person name="Kellner H."/>
            <person name="Castanera R."/>
            <person name="Alfaro M."/>
            <person name="Ramirez L."/>
            <person name="Pisabarro A.G."/>
            <person name="Kuo A."/>
            <person name="Tritt A."/>
            <person name="Lipzen A."/>
            <person name="He G."/>
            <person name="Yan M."/>
            <person name="Ng V."/>
            <person name="Cullen D."/>
            <person name="Martin F."/>
            <person name="Rosso M.-N."/>
            <person name="Henrissat B."/>
            <person name="Hibbett D."/>
            <person name="Martinez A.T."/>
            <person name="Grigoriev I.V."/>
        </authorList>
    </citation>
    <scope>NUCLEOTIDE SEQUENCE</scope>
    <source>
        <strain evidence="2">CBS 506.95</strain>
    </source>
</reference>
<dbReference type="OrthoDB" id="3068366at2759"/>
<organism evidence="2 3">
    <name type="scientific">Crepidotus variabilis</name>
    <dbReference type="NCBI Taxonomy" id="179855"/>
    <lineage>
        <taxon>Eukaryota</taxon>
        <taxon>Fungi</taxon>
        <taxon>Dikarya</taxon>
        <taxon>Basidiomycota</taxon>
        <taxon>Agaricomycotina</taxon>
        <taxon>Agaricomycetes</taxon>
        <taxon>Agaricomycetidae</taxon>
        <taxon>Agaricales</taxon>
        <taxon>Agaricineae</taxon>
        <taxon>Crepidotaceae</taxon>
        <taxon>Crepidotus</taxon>
    </lineage>
</organism>
<protein>
    <submittedName>
        <fullName evidence="2">Uncharacterized protein</fullName>
    </submittedName>
</protein>
<feature type="compositionally biased region" description="Basic and acidic residues" evidence="1">
    <location>
        <begin position="90"/>
        <end position="101"/>
    </location>
</feature>
<dbReference type="Proteomes" id="UP000807306">
    <property type="component" value="Unassembled WGS sequence"/>
</dbReference>
<proteinExistence type="predicted"/>
<sequence>MRCHSSLSLLLTDPFSQRSRPTCKLSLANVSASTSLEPNAMEVDLPSLAVSVPSSNVWEETQGVPFPSASSSPPRKHALFQPTSTVLGDRSNRSTFEDHHTPPSPTEATPPRKRSRTAALLPMPKLSRTHRFSSLPPRGVSSRTPKSASSLLSSSASPSARSLPQVMPNPCEQFTYTFPTMSTTTMTAATRSTNSQLPSITDLIQSTSTITAQRPVPPPPTQTPAPPALRRRKPNSSEMKILGSLYRTLVLGLANKHTQLASRQDPSGTPYEDRPTTMAQLAIQDAVLADRLRWYLTANGGDVSLSRDADQDAMETENEDPNQSTDAVSASPLLPPGISTMGCITSYQQMVSSLLIRRRSEARSVKAAKKSGDRRRTRSKLFESIAFS</sequence>
<evidence type="ECO:0000313" key="2">
    <source>
        <dbReference type="EMBL" id="KAF9528208.1"/>
    </source>
</evidence>
<feature type="region of interest" description="Disordered" evidence="1">
    <location>
        <begin position="360"/>
        <end position="388"/>
    </location>
</feature>
<feature type="region of interest" description="Disordered" evidence="1">
    <location>
        <begin position="211"/>
        <end position="235"/>
    </location>
</feature>
<feature type="compositionally biased region" description="Low complexity" evidence="1">
    <location>
        <begin position="141"/>
        <end position="164"/>
    </location>
</feature>
<dbReference type="EMBL" id="MU157854">
    <property type="protein sequence ID" value="KAF9528208.1"/>
    <property type="molecule type" value="Genomic_DNA"/>
</dbReference>
<accession>A0A9P6EFZ9</accession>
<evidence type="ECO:0000313" key="3">
    <source>
        <dbReference type="Proteomes" id="UP000807306"/>
    </source>
</evidence>
<gene>
    <name evidence="2" type="ORF">CPB83DRAFT_854640</name>
</gene>
<feature type="compositionally biased region" description="Pro residues" evidence="1">
    <location>
        <begin position="215"/>
        <end position="227"/>
    </location>
</feature>